<protein>
    <submittedName>
        <fullName evidence="1">Uncharacterized protein</fullName>
    </submittedName>
</protein>
<gene>
    <name evidence="1" type="ORF">ACFYNQ_50895</name>
</gene>
<dbReference type="Proteomes" id="UP001601303">
    <property type="component" value="Unassembled WGS sequence"/>
</dbReference>
<keyword evidence="2" id="KW-1185">Reference proteome</keyword>
<name>A0ABW6MNF5_9ACTN</name>
<accession>A0ABW6MNF5</accession>
<comment type="caution">
    <text evidence="1">The sequence shown here is derived from an EMBL/GenBank/DDBJ whole genome shotgun (WGS) entry which is preliminary data.</text>
</comment>
<proteinExistence type="predicted"/>
<reference evidence="1 2" key="1">
    <citation type="submission" date="2024-10" db="EMBL/GenBank/DDBJ databases">
        <title>The Natural Products Discovery Center: Release of the First 8490 Sequenced Strains for Exploring Actinobacteria Biosynthetic Diversity.</title>
        <authorList>
            <person name="Kalkreuter E."/>
            <person name="Kautsar S.A."/>
            <person name="Yang D."/>
            <person name="Bader C.D."/>
            <person name="Teijaro C.N."/>
            <person name="Fluegel L."/>
            <person name="Davis C.M."/>
            <person name="Simpson J.R."/>
            <person name="Lauterbach L."/>
            <person name="Steele A.D."/>
            <person name="Gui C."/>
            <person name="Meng S."/>
            <person name="Li G."/>
            <person name="Viehrig K."/>
            <person name="Ye F."/>
            <person name="Su P."/>
            <person name="Kiefer A.F."/>
            <person name="Nichols A."/>
            <person name="Cepeda A.J."/>
            <person name="Yan W."/>
            <person name="Fan B."/>
            <person name="Jiang Y."/>
            <person name="Adhikari A."/>
            <person name="Zheng C.-J."/>
            <person name="Schuster L."/>
            <person name="Cowan T.M."/>
            <person name="Smanski M.J."/>
            <person name="Chevrette M.G."/>
            <person name="De Carvalho L.P.S."/>
            <person name="Shen B."/>
        </authorList>
    </citation>
    <scope>NUCLEOTIDE SEQUENCE [LARGE SCALE GENOMIC DNA]</scope>
    <source>
        <strain evidence="1 2">NPDC006488</strain>
    </source>
</reference>
<sequence length="84" mass="9286">MSDTAIAVPKFSREVLGRLSEIEVQYVSVLLNQDAVGVRQRHLLASLHLVTEAHAEELAVLPTTPADWTRLAIYGDGNELEGFR</sequence>
<dbReference type="RefSeq" id="WP_388115634.1">
    <property type="nucleotide sequence ID" value="NZ_JBIAHM010000038.1"/>
</dbReference>
<evidence type="ECO:0000313" key="2">
    <source>
        <dbReference type="Proteomes" id="UP001601303"/>
    </source>
</evidence>
<dbReference type="EMBL" id="JBIAHM010000038">
    <property type="protein sequence ID" value="MFE9606832.1"/>
    <property type="molecule type" value="Genomic_DNA"/>
</dbReference>
<evidence type="ECO:0000313" key="1">
    <source>
        <dbReference type="EMBL" id="MFE9606832.1"/>
    </source>
</evidence>
<organism evidence="1 2">
    <name type="scientific">Streptomyces hokutonensis</name>
    <dbReference type="NCBI Taxonomy" id="1306990"/>
    <lineage>
        <taxon>Bacteria</taxon>
        <taxon>Bacillati</taxon>
        <taxon>Actinomycetota</taxon>
        <taxon>Actinomycetes</taxon>
        <taxon>Kitasatosporales</taxon>
        <taxon>Streptomycetaceae</taxon>
        <taxon>Streptomyces</taxon>
    </lineage>
</organism>